<reference evidence="1 2" key="2">
    <citation type="submission" date="2016-08" db="EMBL/GenBank/DDBJ databases">
        <title>Pervasive Adenine N6-methylation of Active Genes in Fungi.</title>
        <authorList>
            <consortium name="DOE Joint Genome Institute"/>
            <person name="Mondo S.J."/>
            <person name="Dannebaum R.O."/>
            <person name="Kuo R.C."/>
            <person name="Labutti K."/>
            <person name="Haridas S."/>
            <person name="Kuo A."/>
            <person name="Salamov A."/>
            <person name="Ahrendt S.R."/>
            <person name="Lipzen A."/>
            <person name="Sullivan W."/>
            <person name="Andreopoulos W.B."/>
            <person name="Clum A."/>
            <person name="Lindquist E."/>
            <person name="Daum C."/>
            <person name="Ramamoorthy G.K."/>
            <person name="Gryganskyi A."/>
            <person name="Culley D."/>
            <person name="Magnuson J.K."/>
            <person name="James T.Y."/>
            <person name="O'Malley M.A."/>
            <person name="Stajich J.E."/>
            <person name="Spatafora J.W."/>
            <person name="Visel A."/>
            <person name="Grigoriev I.V."/>
        </authorList>
    </citation>
    <scope>NUCLEOTIDE SEQUENCE [LARGE SCALE GENOMIC DNA]</scope>
    <source>
        <strain evidence="2">finn</strain>
    </source>
</reference>
<feature type="non-terminal residue" evidence="1">
    <location>
        <position position="1"/>
    </location>
</feature>
<comment type="caution">
    <text evidence="1">The sequence shown here is derived from an EMBL/GenBank/DDBJ whole genome shotgun (WGS) entry which is preliminary data.</text>
</comment>
<dbReference type="Proteomes" id="UP000193719">
    <property type="component" value="Unassembled WGS sequence"/>
</dbReference>
<keyword evidence="2" id="KW-1185">Reference proteome</keyword>
<name>A0A1Y1UYJ7_9FUNG</name>
<dbReference type="OrthoDB" id="2177944at2759"/>
<dbReference type="EMBL" id="MCFH01000059">
    <property type="protein sequence ID" value="ORX42842.1"/>
    <property type="molecule type" value="Genomic_DNA"/>
</dbReference>
<sequence>TELFYKELNSTCNPDTLLKIAKKGIFLYEPLFTNNKIKDHENVIEISILAGQYFMIFNRKQYQKLVELISRKDFTIYPYLNNHYIIFNIFIINKYFIEQLMIEKNNDFLLLIHEHLSNEITILLYLYKYNYISTKIFYSFYYYGNKHNYFNFVFELYEYFYHNEFKNLFENTFDALDITGKSKIISEMLLFYGRDINIFKYCIKKIKQYHLYIRYDYFRIPLHFPIEYLKEYNDDVFFPNELFVTCEDKKIEEFINTFFSDYFILVLSNNYNDKYKCYEKFYSRYNIDIDKLYKFKYYKKKDINLDYIYNSEEYKNFLEGNKNFKGITYNTRDNIINLINIKKEKYKYYKLKRMFIKKNFNNLYFVKKYLKEYNELEKILSDPEYILSQNIEICINEYYVMLFCCSISMIHNNFNYFIIKALLYNI</sequence>
<dbReference type="AlphaFoldDB" id="A0A1Y1UYJ7"/>
<proteinExistence type="predicted"/>
<organism evidence="1 2">
    <name type="scientific">Piromyces finnis</name>
    <dbReference type="NCBI Taxonomy" id="1754191"/>
    <lineage>
        <taxon>Eukaryota</taxon>
        <taxon>Fungi</taxon>
        <taxon>Fungi incertae sedis</taxon>
        <taxon>Chytridiomycota</taxon>
        <taxon>Chytridiomycota incertae sedis</taxon>
        <taxon>Neocallimastigomycetes</taxon>
        <taxon>Neocallimastigales</taxon>
        <taxon>Neocallimastigaceae</taxon>
        <taxon>Piromyces</taxon>
    </lineage>
</organism>
<reference evidence="1 2" key="1">
    <citation type="submission" date="2016-08" db="EMBL/GenBank/DDBJ databases">
        <title>Genomes of anaerobic fungi encode conserved fungal cellulosomes for biomass hydrolysis.</title>
        <authorList>
            <consortium name="DOE Joint Genome Institute"/>
            <person name="Haitjema C.H."/>
            <person name="Gilmore S.P."/>
            <person name="Henske J.K."/>
            <person name="Solomon K.V."/>
            <person name="De Groot R."/>
            <person name="Kuo A."/>
            <person name="Mondo S.J."/>
            <person name="Salamov A.A."/>
            <person name="Labutti K."/>
            <person name="Zhao Z."/>
            <person name="Chiniquy J."/>
            <person name="Barry K."/>
            <person name="Brewer H.M."/>
            <person name="Purvine S.O."/>
            <person name="Wright A.T."/>
            <person name="Boxma B."/>
            <person name="Van Alen T."/>
            <person name="Hackstein J.H."/>
            <person name="Baker S.E."/>
            <person name="Grigoriev I.V."/>
            <person name="O'Malley M.A."/>
        </authorList>
    </citation>
    <scope>NUCLEOTIDE SEQUENCE [LARGE SCALE GENOMIC DNA]</scope>
    <source>
        <strain evidence="2">finn</strain>
    </source>
</reference>
<accession>A0A1Y1UYJ7</accession>
<evidence type="ECO:0000313" key="1">
    <source>
        <dbReference type="EMBL" id="ORX42842.1"/>
    </source>
</evidence>
<gene>
    <name evidence="1" type="ORF">BCR36DRAFT_263277</name>
</gene>
<evidence type="ECO:0000313" key="2">
    <source>
        <dbReference type="Proteomes" id="UP000193719"/>
    </source>
</evidence>
<protein>
    <submittedName>
        <fullName evidence="1">Uncharacterized protein</fullName>
    </submittedName>
</protein>
<feature type="non-terminal residue" evidence="1">
    <location>
        <position position="426"/>
    </location>
</feature>